<evidence type="ECO:0000313" key="2">
    <source>
        <dbReference type="Proteomes" id="UP000464524"/>
    </source>
</evidence>
<dbReference type="Proteomes" id="UP000464524">
    <property type="component" value="Plasmid unnamed"/>
</dbReference>
<accession>A0A857JQE9</accession>
<dbReference type="OrthoDB" id="1524783at2"/>
<reference evidence="1 2" key="1">
    <citation type="submission" date="2019-12" db="EMBL/GenBank/DDBJ databases">
        <title>Genome sequencing and assembly of endphytes of Porphyra tenera.</title>
        <authorList>
            <person name="Park J.M."/>
            <person name="Shin R."/>
            <person name="Jo S.H."/>
        </authorList>
    </citation>
    <scope>NUCLEOTIDE SEQUENCE [LARGE SCALE GENOMIC DNA]</scope>
    <source>
        <strain evidence="1 2">GPM4</strain>
        <plasmid evidence="1 2">unnamed</plasmid>
    </source>
</reference>
<organism evidence="1 2">
    <name type="scientific">Paraglaciecola mesophila</name>
    <dbReference type="NCBI Taxonomy" id="197222"/>
    <lineage>
        <taxon>Bacteria</taxon>
        <taxon>Pseudomonadati</taxon>
        <taxon>Pseudomonadota</taxon>
        <taxon>Gammaproteobacteria</taxon>
        <taxon>Alteromonadales</taxon>
        <taxon>Alteromonadaceae</taxon>
        <taxon>Paraglaciecola</taxon>
    </lineage>
</organism>
<dbReference type="EMBL" id="CP047657">
    <property type="protein sequence ID" value="QHJ14073.1"/>
    <property type="molecule type" value="Genomic_DNA"/>
</dbReference>
<evidence type="ECO:0000313" key="1">
    <source>
        <dbReference type="EMBL" id="QHJ14073.1"/>
    </source>
</evidence>
<dbReference type="InterPro" id="IPR006881">
    <property type="entry name" value="RepA_C"/>
</dbReference>
<protein>
    <submittedName>
        <fullName evidence="1">Uncharacterized protein</fullName>
    </submittedName>
</protein>
<dbReference type="Pfam" id="PF04796">
    <property type="entry name" value="RepA_C"/>
    <property type="match status" value="1"/>
</dbReference>
<name>A0A857JQE9_9ALTE</name>
<keyword evidence="1" id="KW-0614">Plasmid</keyword>
<keyword evidence="2" id="KW-1185">Reference proteome</keyword>
<proteinExistence type="predicted"/>
<geneLocation type="plasmid" evidence="1 2">
    <name>unnamed</name>
</geneLocation>
<dbReference type="AlphaFoldDB" id="A0A857JQE9"/>
<sequence length="373" mass="42475">MENETSDIKRGMLAAKEDYLFYLRSLFEGQDIHIGALHSAALNLHNIRDCHYDPKTVKSALDEAIETADEFTPRAVTDAFVKIYPTITDQTSIAEQVEDALKELEQQSDQDICYQYSTFCSHTLPTSKTNKQVLVTEYPNNKLTISSIGEETLPWGGIPRLIILYLNTMAVKYSSNTISLGQNIKEFVESLGYAASYVEGGTNDQVMGQLEKLYKTEFGHEQQEKILLDNGTIEIRTSKKSFKLFDEKHTFEIVRGNLTERAEATVRLSDTYYKEIKSHPVPLSLETIKSLKKSPLALDLYAFISYRTNTKRLIAIKLKDLMKQFGIEGEAWRFKDKAEKALILVKKYWPECNILIKNNAMVIIPSKTQVTAR</sequence>
<gene>
    <name evidence="1" type="ORF">FX988_04355</name>
</gene>
<dbReference type="KEGG" id="pmes:FX988_04355"/>
<dbReference type="RefSeq" id="WP_160182302.1">
    <property type="nucleotide sequence ID" value="NZ_CP047657.1"/>
</dbReference>